<dbReference type="InterPro" id="IPR011551">
    <property type="entry name" value="NTP_PyrPHydrolase_MazG"/>
</dbReference>
<dbReference type="RefSeq" id="WP_106590878.1">
    <property type="nucleotide sequence ID" value="NZ_PYGI01000004.1"/>
</dbReference>
<evidence type="ECO:0000256" key="3">
    <source>
        <dbReference type="ARBA" id="ARBA00066372"/>
    </source>
</evidence>
<gene>
    <name evidence="6" type="ORF">CLV44_104154</name>
</gene>
<name>A0A2P8F1E0_9GAMM</name>
<feature type="domain" description="NTP pyrophosphohydrolase MazG-like" evidence="5">
    <location>
        <begin position="28"/>
        <end position="101"/>
    </location>
</feature>
<dbReference type="AlphaFoldDB" id="A0A2P8F1E0"/>
<dbReference type="CDD" id="cd11529">
    <property type="entry name" value="NTP-PPase_MazG_Cterm"/>
    <property type="match status" value="1"/>
</dbReference>
<comment type="similarity">
    <text evidence="2">Belongs to the nucleoside triphosphate pyrophosphohydrolase family.</text>
</comment>
<dbReference type="EC" id="3.6.1.8" evidence="3"/>
<dbReference type="GO" id="GO:0006950">
    <property type="term" value="P:response to stress"/>
    <property type="evidence" value="ECO:0007669"/>
    <property type="project" value="UniProtKB-ARBA"/>
</dbReference>
<dbReference type="NCBIfam" id="NF007113">
    <property type="entry name" value="PRK09562.1"/>
    <property type="match status" value="1"/>
</dbReference>
<evidence type="ECO:0000313" key="6">
    <source>
        <dbReference type="EMBL" id="PSL15543.1"/>
    </source>
</evidence>
<evidence type="ECO:0000256" key="4">
    <source>
        <dbReference type="ARBA" id="ARBA00074799"/>
    </source>
</evidence>
<dbReference type="CDD" id="cd11528">
    <property type="entry name" value="NTP-PPase_MazG_Nterm"/>
    <property type="match status" value="1"/>
</dbReference>
<dbReference type="GO" id="GO:0046081">
    <property type="term" value="P:dUTP catabolic process"/>
    <property type="evidence" value="ECO:0007669"/>
    <property type="project" value="TreeGrafter"/>
</dbReference>
<dbReference type="Gene3D" id="1.10.287.1080">
    <property type="entry name" value="MazG-like"/>
    <property type="match status" value="2"/>
</dbReference>
<dbReference type="InterPro" id="IPR048011">
    <property type="entry name" value="NTP-PPase_MazG-like_C"/>
</dbReference>
<keyword evidence="7" id="KW-1185">Reference proteome</keyword>
<dbReference type="GO" id="GO:0046047">
    <property type="term" value="P:TTP catabolic process"/>
    <property type="evidence" value="ECO:0007669"/>
    <property type="project" value="TreeGrafter"/>
</dbReference>
<protein>
    <recommendedName>
        <fullName evidence="4">Nucleoside triphosphate pyrophosphohydrolase</fullName>
        <ecNumber evidence="3">3.6.1.8</ecNumber>
    </recommendedName>
</protein>
<reference evidence="6 7" key="1">
    <citation type="submission" date="2018-03" db="EMBL/GenBank/DDBJ databases">
        <title>Genomic Encyclopedia of Archaeal and Bacterial Type Strains, Phase II (KMG-II): from individual species to whole genera.</title>
        <authorList>
            <person name="Goeker M."/>
        </authorList>
    </citation>
    <scope>NUCLEOTIDE SEQUENCE [LARGE SCALE GENOMIC DNA]</scope>
    <source>
        <strain evidence="6 7">DSM 17586</strain>
    </source>
</reference>
<dbReference type="FunFam" id="1.10.287.1080:FF:000001">
    <property type="entry name" value="Nucleoside triphosphate pyrophosphohydrolase"/>
    <property type="match status" value="1"/>
</dbReference>
<evidence type="ECO:0000256" key="1">
    <source>
        <dbReference type="ARBA" id="ARBA00052141"/>
    </source>
</evidence>
<dbReference type="OrthoDB" id="9808939at2"/>
<dbReference type="InterPro" id="IPR004518">
    <property type="entry name" value="MazG-like_dom"/>
</dbReference>
<comment type="catalytic activity">
    <reaction evidence="1">
        <text>ATP + H2O = AMP + diphosphate + H(+)</text>
        <dbReference type="Rhea" id="RHEA:14245"/>
        <dbReference type="ChEBI" id="CHEBI:15377"/>
        <dbReference type="ChEBI" id="CHEBI:15378"/>
        <dbReference type="ChEBI" id="CHEBI:30616"/>
        <dbReference type="ChEBI" id="CHEBI:33019"/>
        <dbReference type="ChEBI" id="CHEBI:456215"/>
        <dbReference type="EC" id="3.6.1.8"/>
    </reaction>
</comment>
<evidence type="ECO:0000313" key="7">
    <source>
        <dbReference type="Proteomes" id="UP000242133"/>
    </source>
</evidence>
<evidence type="ECO:0000256" key="2">
    <source>
        <dbReference type="ARBA" id="ARBA00061115"/>
    </source>
</evidence>
<dbReference type="Pfam" id="PF03819">
    <property type="entry name" value="MazG"/>
    <property type="match status" value="2"/>
</dbReference>
<dbReference type="SUPFAM" id="SSF101386">
    <property type="entry name" value="all-alpha NTP pyrophosphatases"/>
    <property type="match status" value="2"/>
</dbReference>
<dbReference type="GO" id="GO:0046052">
    <property type="term" value="P:UTP catabolic process"/>
    <property type="evidence" value="ECO:0007669"/>
    <property type="project" value="TreeGrafter"/>
</dbReference>
<sequence>MRYTLDDLIRLMDALRDPETGCPWDLQQTFASIVPHTLEEAYEVADCIEREDWEHLRDELGDLLFQVVFYARLADEQKGFDLHVIIDQLVAKLIRRHPHVFPEGTLDRCGGDAVAVAQVNSNWEAIKQQERDAKARGGILDDVPLNLPGLSRAAKLQRRAARVGFDWPDVGGVLDKIEEEIGELRQALAQGDDDNAREEIGDLLFAQVNLARHLDIDPEQALRNTNAKFERRFGHVEAQVRANEQDWEQLSLEQLDIWWDEAKAHGL</sequence>
<dbReference type="GO" id="GO:0046061">
    <property type="term" value="P:dATP catabolic process"/>
    <property type="evidence" value="ECO:0007669"/>
    <property type="project" value="TreeGrafter"/>
</dbReference>
<evidence type="ECO:0000259" key="5">
    <source>
        <dbReference type="Pfam" id="PF03819"/>
    </source>
</evidence>
<dbReference type="GO" id="GO:0006203">
    <property type="term" value="P:dGTP catabolic process"/>
    <property type="evidence" value="ECO:0007669"/>
    <property type="project" value="TreeGrafter"/>
</dbReference>
<proteinExistence type="inferred from homology"/>
<organism evidence="6 7">
    <name type="scientific">Marinobacterium halophilum</name>
    <dbReference type="NCBI Taxonomy" id="267374"/>
    <lineage>
        <taxon>Bacteria</taxon>
        <taxon>Pseudomonadati</taxon>
        <taxon>Pseudomonadota</taxon>
        <taxon>Gammaproteobacteria</taxon>
        <taxon>Oceanospirillales</taxon>
        <taxon>Oceanospirillaceae</taxon>
        <taxon>Marinobacterium</taxon>
    </lineage>
</organism>
<feature type="domain" description="NTP pyrophosphohydrolase MazG-like" evidence="5">
    <location>
        <begin position="176"/>
        <end position="236"/>
    </location>
</feature>
<dbReference type="GO" id="GO:0047693">
    <property type="term" value="F:ATP diphosphatase activity"/>
    <property type="evidence" value="ECO:0007669"/>
    <property type="project" value="UniProtKB-EC"/>
</dbReference>
<dbReference type="EMBL" id="PYGI01000004">
    <property type="protein sequence ID" value="PSL15543.1"/>
    <property type="molecule type" value="Genomic_DNA"/>
</dbReference>
<dbReference type="FunFam" id="1.10.287.1080:FF:000003">
    <property type="entry name" value="Nucleoside triphosphate pyrophosphohydrolase"/>
    <property type="match status" value="1"/>
</dbReference>
<comment type="caution">
    <text evidence="6">The sequence shown here is derived from an EMBL/GenBank/DDBJ whole genome shotgun (WGS) entry which is preliminary data.</text>
</comment>
<dbReference type="InterPro" id="IPR048015">
    <property type="entry name" value="NTP-PPase_MazG-like_N"/>
</dbReference>
<dbReference type="Proteomes" id="UP000242133">
    <property type="component" value="Unassembled WGS sequence"/>
</dbReference>
<dbReference type="NCBIfam" id="TIGR00444">
    <property type="entry name" value="mazG"/>
    <property type="match status" value="1"/>
</dbReference>
<dbReference type="GO" id="GO:0046076">
    <property type="term" value="P:dTTP catabolic process"/>
    <property type="evidence" value="ECO:0007669"/>
    <property type="project" value="TreeGrafter"/>
</dbReference>
<dbReference type="PANTHER" id="PTHR30522">
    <property type="entry name" value="NUCLEOSIDE TRIPHOSPHATE PYROPHOSPHOHYDROLASE"/>
    <property type="match status" value="1"/>
</dbReference>
<accession>A0A2P8F1E0</accession>
<dbReference type="PANTHER" id="PTHR30522:SF0">
    <property type="entry name" value="NUCLEOSIDE TRIPHOSPHATE PYROPHOSPHOHYDROLASE"/>
    <property type="match status" value="1"/>
</dbReference>